<accession>A0A1Z4M347</accession>
<evidence type="ECO:0000313" key="2">
    <source>
        <dbReference type="Proteomes" id="UP000218418"/>
    </source>
</evidence>
<protein>
    <submittedName>
        <fullName evidence="1">Uncharacterized protein</fullName>
    </submittedName>
</protein>
<dbReference type="AlphaFoldDB" id="A0A1Z4M347"/>
<name>A0A1Z4M347_9CYAN</name>
<geneLocation type="plasmid" evidence="2">
    <name>Plasmid2 dna</name>
</geneLocation>
<dbReference type="Proteomes" id="UP000218418">
    <property type="component" value="Plasmid plasmid2"/>
</dbReference>
<proteinExistence type="predicted"/>
<evidence type="ECO:0000313" key="1">
    <source>
        <dbReference type="EMBL" id="BAY87886.1"/>
    </source>
</evidence>
<dbReference type="EMBL" id="AP018229">
    <property type="protein sequence ID" value="BAY87886.1"/>
    <property type="molecule type" value="Genomic_DNA"/>
</dbReference>
<sequence length="62" mass="7056">MSYQSLKNELEEIANDFAKLKRIDEYEELVKLTQEQSDVSLADSLQGILSAIKILKKKLASK</sequence>
<organism evidence="1 2">
    <name type="scientific">Calothrix parasitica NIES-267</name>
    <dbReference type="NCBI Taxonomy" id="1973488"/>
    <lineage>
        <taxon>Bacteria</taxon>
        <taxon>Bacillati</taxon>
        <taxon>Cyanobacteriota</taxon>
        <taxon>Cyanophyceae</taxon>
        <taxon>Nostocales</taxon>
        <taxon>Calotrichaceae</taxon>
        <taxon>Calothrix</taxon>
    </lineage>
</organism>
<gene>
    <name evidence="1" type="ORF">NIES267_74100</name>
</gene>
<reference evidence="1 2" key="1">
    <citation type="submission" date="2017-06" db="EMBL/GenBank/DDBJ databases">
        <title>Genome sequencing of cyanobaciteial culture collection at National Institute for Environmental Studies (NIES).</title>
        <authorList>
            <person name="Hirose Y."/>
            <person name="Shimura Y."/>
            <person name="Fujisawa T."/>
            <person name="Nakamura Y."/>
            <person name="Kawachi M."/>
        </authorList>
    </citation>
    <scope>NUCLEOTIDE SEQUENCE [LARGE SCALE GENOMIC DNA]</scope>
    <source>
        <strain evidence="1 2">NIES-267</strain>
        <plasmid evidence="2">Plasmid2 dna</plasmid>
    </source>
</reference>
<keyword evidence="2" id="KW-1185">Reference proteome</keyword>
<keyword evidence="1" id="KW-0614">Plasmid</keyword>